<dbReference type="Gene3D" id="3.40.50.300">
    <property type="entry name" value="P-loop containing nucleotide triphosphate hydrolases"/>
    <property type="match status" value="3"/>
</dbReference>
<dbReference type="CDD" id="cd00009">
    <property type="entry name" value="AAA"/>
    <property type="match status" value="1"/>
</dbReference>
<keyword evidence="11" id="KW-0963">Cytoplasm</keyword>
<dbReference type="GO" id="GO:0005524">
    <property type="term" value="F:ATP binding"/>
    <property type="evidence" value="ECO:0007669"/>
    <property type="project" value="UniProtKB-UniRule"/>
</dbReference>
<evidence type="ECO:0000256" key="7">
    <source>
        <dbReference type="ARBA" id="ARBA00023054"/>
    </source>
</evidence>
<accession>A0A369LBP8</accession>
<dbReference type="Proteomes" id="UP000253792">
    <property type="component" value="Unassembled WGS sequence"/>
</dbReference>
<dbReference type="FunFam" id="3.40.50.300:FF:000010">
    <property type="entry name" value="Chaperone clpB 1, putative"/>
    <property type="match status" value="1"/>
</dbReference>
<evidence type="ECO:0000256" key="5">
    <source>
        <dbReference type="ARBA" id="ARBA00022840"/>
    </source>
</evidence>
<dbReference type="CDD" id="cd19499">
    <property type="entry name" value="RecA-like_ClpB_Hsp104-like"/>
    <property type="match status" value="1"/>
</dbReference>
<dbReference type="SMART" id="SM00382">
    <property type="entry name" value="AAA"/>
    <property type="match status" value="2"/>
</dbReference>
<dbReference type="Pfam" id="PF17871">
    <property type="entry name" value="AAA_lid_9"/>
    <property type="match status" value="1"/>
</dbReference>
<dbReference type="InterPro" id="IPR017730">
    <property type="entry name" value="Chaperonin_ClpB"/>
</dbReference>
<comment type="function">
    <text evidence="11">Part of a stress-induced multi-chaperone system, it is involved in the recovery of the cell from heat-induced damage, in cooperation with DnaK, DnaJ and GrpE.</text>
</comment>
<keyword evidence="8 11" id="KW-0143">Chaperone</keyword>
<evidence type="ECO:0000256" key="4">
    <source>
        <dbReference type="ARBA" id="ARBA00022741"/>
    </source>
</evidence>
<evidence type="ECO:0000256" key="2">
    <source>
        <dbReference type="ARBA" id="ARBA00008675"/>
    </source>
</evidence>
<dbReference type="Gene3D" id="1.10.8.60">
    <property type="match status" value="1"/>
</dbReference>
<evidence type="ECO:0000259" key="12">
    <source>
        <dbReference type="PROSITE" id="PS51903"/>
    </source>
</evidence>
<dbReference type="PANTHER" id="PTHR11638:SF18">
    <property type="entry name" value="HEAT SHOCK PROTEIN 104"/>
    <property type="match status" value="1"/>
</dbReference>
<evidence type="ECO:0000313" key="13">
    <source>
        <dbReference type="EMBL" id="RDB55626.1"/>
    </source>
</evidence>
<dbReference type="GO" id="GO:0042026">
    <property type="term" value="P:protein refolding"/>
    <property type="evidence" value="ECO:0007669"/>
    <property type="project" value="UniProtKB-UniRule"/>
</dbReference>
<dbReference type="AlphaFoldDB" id="A0A369LBP8"/>
<dbReference type="InterPro" id="IPR041546">
    <property type="entry name" value="ClpA/ClpB_AAA_lid"/>
</dbReference>
<dbReference type="InterPro" id="IPR019489">
    <property type="entry name" value="Clp_ATPase_C"/>
</dbReference>
<evidence type="ECO:0000256" key="11">
    <source>
        <dbReference type="RuleBase" id="RU362034"/>
    </source>
</evidence>
<evidence type="ECO:0000256" key="10">
    <source>
        <dbReference type="PROSITE-ProRule" id="PRU01251"/>
    </source>
</evidence>
<reference evidence="13 14" key="1">
    <citation type="journal article" date="2018" name="Elife">
        <title>Discovery and characterization of a prevalent human gut bacterial enzyme sufficient for the inactivation of a family of plant toxins.</title>
        <authorList>
            <person name="Koppel N."/>
            <person name="Bisanz J.E."/>
            <person name="Pandelia M.E."/>
            <person name="Turnbaugh P.J."/>
            <person name="Balskus E.P."/>
        </authorList>
    </citation>
    <scope>NUCLEOTIDE SEQUENCE [LARGE SCALE GENOMIC DNA]</scope>
    <source>
        <strain evidence="14">anaerobia AP69FAA</strain>
    </source>
</reference>
<dbReference type="InterPro" id="IPR018368">
    <property type="entry name" value="ClpA/B_CS1"/>
</dbReference>
<keyword evidence="4 11" id="KW-0547">Nucleotide-binding</keyword>
<comment type="subcellular location">
    <subcellularLocation>
        <location evidence="1 11">Cytoplasm</location>
    </subcellularLocation>
</comment>
<name>A0A369LBP8_9ACTN</name>
<dbReference type="InterPro" id="IPR001270">
    <property type="entry name" value="ClpA/B"/>
</dbReference>
<proteinExistence type="inferred from homology"/>
<dbReference type="SUPFAM" id="SSF52540">
    <property type="entry name" value="P-loop containing nucleoside triphosphate hydrolases"/>
    <property type="match status" value="2"/>
</dbReference>
<dbReference type="GO" id="GO:0016887">
    <property type="term" value="F:ATP hydrolysis activity"/>
    <property type="evidence" value="ECO:0007669"/>
    <property type="project" value="InterPro"/>
</dbReference>
<organism evidence="13 14">
    <name type="scientific">Senegalimassilia anaerobia</name>
    <dbReference type="NCBI Taxonomy" id="1473216"/>
    <lineage>
        <taxon>Bacteria</taxon>
        <taxon>Bacillati</taxon>
        <taxon>Actinomycetota</taxon>
        <taxon>Coriobacteriia</taxon>
        <taxon>Coriobacteriales</taxon>
        <taxon>Coriobacteriaceae</taxon>
        <taxon>Senegalimassilia</taxon>
    </lineage>
</organism>
<dbReference type="EMBL" id="PPTP01000004">
    <property type="protein sequence ID" value="RDB55626.1"/>
    <property type="molecule type" value="Genomic_DNA"/>
</dbReference>
<dbReference type="NCBIfam" id="TIGR03346">
    <property type="entry name" value="chaperone_ClpB"/>
    <property type="match status" value="1"/>
</dbReference>
<dbReference type="RefSeq" id="WP_114620579.1">
    <property type="nucleotide sequence ID" value="NZ_PPTP01000004.1"/>
</dbReference>
<dbReference type="PROSITE" id="PS00870">
    <property type="entry name" value="CLPAB_1"/>
    <property type="match status" value="1"/>
</dbReference>
<dbReference type="Pfam" id="PF02861">
    <property type="entry name" value="Clp_N"/>
    <property type="match status" value="1"/>
</dbReference>
<keyword evidence="6 11" id="KW-0346">Stress response</keyword>
<dbReference type="SUPFAM" id="SSF81923">
    <property type="entry name" value="Double Clp-N motif"/>
    <property type="match status" value="1"/>
</dbReference>
<dbReference type="InterPro" id="IPR027417">
    <property type="entry name" value="P-loop_NTPase"/>
</dbReference>
<feature type="coiled-coil region" evidence="11">
    <location>
        <begin position="414"/>
        <end position="535"/>
    </location>
</feature>
<dbReference type="InterPro" id="IPR003593">
    <property type="entry name" value="AAA+_ATPase"/>
</dbReference>
<comment type="subunit">
    <text evidence="11">Homohexamer; The oligomerization is ATP-dependent.</text>
</comment>
<evidence type="ECO:0000256" key="1">
    <source>
        <dbReference type="ARBA" id="ARBA00004496"/>
    </source>
</evidence>
<comment type="caution">
    <text evidence="13">The sequence shown here is derived from an EMBL/GenBank/DDBJ whole genome shotgun (WGS) entry which is preliminary data.</text>
</comment>
<dbReference type="InterPro" id="IPR004176">
    <property type="entry name" value="Clp_R_N"/>
</dbReference>
<dbReference type="SMART" id="SM01086">
    <property type="entry name" value="ClpB_D2-small"/>
    <property type="match status" value="1"/>
</dbReference>
<dbReference type="FunFam" id="3.40.50.300:FF:000025">
    <property type="entry name" value="ATP-dependent Clp protease subunit"/>
    <property type="match status" value="1"/>
</dbReference>
<dbReference type="OrthoDB" id="9803641at2"/>
<dbReference type="GO" id="GO:0034605">
    <property type="term" value="P:cellular response to heat"/>
    <property type="evidence" value="ECO:0007669"/>
    <property type="project" value="TreeGrafter"/>
</dbReference>
<evidence type="ECO:0000256" key="8">
    <source>
        <dbReference type="ARBA" id="ARBA00023186"/>
    </source>
</evidence>
<evidence type="ECO:0000256" key="3">
    <source>
        <dbReference type="ARBA" id="ARBA00022737"/>
    </source>
</evidence>
<keyword evidence="14" id="KW-1185">Reference proteome</keyword>
<dbReference type="STRING" id="1034345.GCA_000236865_00594"/>
<comment type="subunit">
    <text evidence="9">Homohexamer. The oligomerization is ATP-dependent.</text>
</comment>
<protein>
    <recommendedName>
        <fullName evidence="11">Chaperone protein ClpB</fullName>
    </recommendedName>
</protein>
<dbReference type="InterPro" id="IPR003959">
    <property type="entry name" value="ATPase_AAA_core"/>
</dbReference>
<dbReference type="Gene3D" id="1.10.1780.10">
    <property type="entry name" value="Clp, N-terminal domain"/>
    <property type="match status" value="1"/>
</dbReference>
<keyword evidence="3 10" id="KW-0677">Repeat</keyword>
<dbReference type="PANTHER" id="PTHR11638">
    <property type="entry name" value="ATP-DEPENDENT CLP PROTEASE"/>
    <property type="match status" value="1"/>
</dbReference>
<dbReference type="GO" id="GO:0005737">
    <property type="term" value="C:cytoplasm"/>
    <property type="evidence" value="ECO:0007669"/>
    <property type="project" value="UniProtKB-SubCell"/>
</dbReference>
<evidence type="ECO:0000256" key="6">
    <source>
        <dbReference type="ARBA" id="ARBA00023016"/>
    </source>
</evidence>
<dbReference type="Pfam" id="PF00004">
    <property type="entry name" value="AAA"/>
    <property type="match status" value="1"/>
</dbReference>
<gene>
    <name evidence="11 13" type="primary">clpB</name>
    <name evidence="13" type="ORF">C1880_05225</name>
</gene>
<dbReference type="InterPro" id="IPR050130">
    <property type="entry name" value="ClpA_ClpB"/>
</dbReference>
<feature type="domain" description="Clp R" evidence="12">
    <location>
        <begin position="3"/>
        <end position="147"/>
    </location>
</feature>
<dbReference type="Pfam" id="PF07724">
    <property type="entry name" value="AAA_2"/>
    <property type="match status" value="1"/>
</dbReference>
<dbReference type="PRINTS" id="PR00300">
    <property type="entry name" value="CLPPROTEASEA"/>
</dbReference>
<sequence length="899" mass="99153">MRLDKLAVTAQEAFQASMGVAGDAQSSTIEPIHLLKAMLDASENNLSAIIKRIGADPAQLSQNVDAAIAAMPKASGSTMPMAMPSNNLMKVIDNAVKAAERMGDSYATTEHLLIALAQDKGDAGRVLNGLGITGKTVEEAYSSLRGSARVTDQQSKPELDALNQYGQNLTQKAREGKLDPVIGRSEEIRRTIQVLSRRTKNNPVLIGEPGVGKTAIVEGLAQRIVAGDVPSGLKDHDVIALDLGAMVAGAKYRGEFEDRLKAVLREVKESNGQIILFIDELHTIVGAGSTGDSSMDAGNMLKPALARGELHAIGATTLDEYRKYIEKDAALERRFQTVMVSEPTVEDTIAILRGLKEKYEIHHGVRITDAAIVACAELSNRYISDRFLPDKAIDLMDEAASRLRIEIDSMPEEVDLAERKLTQMQIEEQALMKETDEVSRERLEHLRKEIADAQDALSKRKAEWQNEKDVIEDVQTLKADLEAAQTEEERATREGDLVKASEIRYGRIPELQRKLEQAEQALNDKQEDGAILKEEVSQKEIAEVVSTWTGIPVSKMMQGEMEKLVDLEEKLHERVIGQDEAVSAVAGAIRRNRAGLSDPNKPIGSFLFLGPTGVGKTELAKALAEYLFDSEKAMVRIDMSEYMEKFSVQRLIGAPPGYVGYDEGGQLTEAVRRRPYSVILLDEVEKAHPDVFNILLQVLDDGRLTDGQGRLVSFKNAIIIMTSNIGSQAIREYESANAQKETMGDVMENVMKGDVETAAKSLAELSNKINDALRNTFRPEFLNRIDEVITFHALSIANMEPIVELQLNDVRQRLADRRVTLDVTPAAMDHLSIDGFDPVYGARPCKRLVQREIVDRIAQKIVEGKLPDRSHVLIDIDEATDEYVCRVEPPLELDAVPVD</sequence>
<dbReference type="FunFam" id="3.40.50.300:FF:000120">
    <property type="entry name" value="ATP-dependent chaperone ClpB"/>
    <property type="match status" value="1"/>
</dbReference>
<comment type="similarity">
    <text evidence="2 11">Belongs to the ClpA/ClpB family.</text>
</comment>
<keyword evidence="7 11" id="KW-0175">Coiled coil</keyword>
<evidence type="ECO:0000313" key="14">
    <source>
        <dbReference type="Proteomes" id="UP000253792"/>
    </source>
</evidence>
<dbReference type="InterPro" id="IPR036628">
    <property type="entry name" value="Clp_N_dom_sf"/>
</dbReference>
<dbReference type="Pfam" id="PF10431">
    <property type="entry name" value="ClpB_D2-small"/>
    <property type="match status" value="1"/>
</dbReference>
<dbReference type="PROSITE" id="PS51903">
    <property type="entry name" value="CLP_R"/>
    <property type="match status" value="1"/>
</dbReference>
<keyword evidence="5 11" id="KW-0067">ATP-binding</keyword>
<evidence type="ECO:0000256" key="9">
    <source>
        <dbReference type="ARBA" id="ARBA00026057"/>
    </source>
</evidence>